<protein>
    <submittedName>
        <fullName evidence="2">NAD(P)-binding Rossmann-fold superfamily protein</fullName>
    </submittedName>
</protein>
<reference evidence="3" key="1">
    <citation type="journal article" date="2019" name="Curr. Biol.">
        <title>Genome Sequence of Striga asiatica Provides Insight into the Evolution of Plant Parasitism.</title>
        <authorList>
            <person name="Yoshida S."/>
            <person name="Kim S."/>
            <person name="Wafula E.K."/>
            <person name="Tanskanen J."/>
            <person name="Kim Y.M."/>
            <person name="Honaas L."/>
            <person name="Yang Z."/>
            <person name="Spallek T."/>
            <person name="Conn C.E."/>
            <person name="Ichihashi Y."/>
            <person name="Cheong K."/>
            <person name="Cui S."/>
            <person name="Der J.P."/>
            <person name="Gundlach H."/>
            <person name="Jiao Y."/>
            <person name="Hori C."/>
            <person name="Ishida J.K."/>
            <person name="Kasahara H."/>
            <person name="Kiba T."/>
            <person name="Kim M.S."/>
            <person name="Koo N."/>
            <person name="Laohavisit A."/>
            <person name="Lee Y.H."/>
            <person name="Lumba S."/>
            <person name="McCourt P."/>
            <person name="Mortimer J.C."/>
            <person name="Mutuku J.M."/>
            <person name="Nomura T."/>
            <person name="Sasaki-Sekimoto Y."/>
            <person name="Seto Y."/>
            <person name="Wang Y."/>
            <person name="Wakatake T."/>
            <person name="Sakakibara H."/>
            <person name="Demura T."/>
            <person name="Yamaguchi S."/>
            <person name="Yoneyama K."/>
            <person name="Manabe R.I."/>
            <person name="Nelson D.C."/>
            <person name="Schulman A.H."/>
            <person name="Timko M.P."/>
            <person name="dePamphilis C.W."/>
            <person name="Choi D."/>
            <person name="Shirasu K."/>
        </authorList>
    </citation>
    <scope>NUCLEOTIDE SEQUENCE [LARGE SCALE GENOMIC DNA]</scope>
    <source>
        <strain evidence="3">cv. UVA1</strain>
    </source>
</reference>
<dbReference type="EMBL" id="BKCP01004827">
    <property type="protein sequence ID" value="GER33938.1"/>
    <property type="molecule type" value="Genomic_DNA"/>
</dbReference>
<keyword evidence="3" id="KW-1185">Reference proteome</keyword>
<dbReference type="AlphaFoldDB" id="A0A5A7PMT8"/>
<proteinExistence type="predicted"/>
<keyword evidence="1" id="KW-1133">Transmembrane helix</keyword>
<dbReference type="Proteomes" id="UP000325081">
    <property type="component" value="Unassembled WGS sequence"/>
</dbReference>
<keyword evidence="1" id="KW-0812">Transmembrane</keyword>
<comment type="caution">
    <text evidence="2">The sequence shown here is derived from an EMBL/GenBank/DDBJ whole genome shotgun (WGS) entry which is preliminary data.</text>
</comment>
<evidence type="ECO:0000313" key="3">
    <source>
        <dbReference type="Proteomes" id="UP000325081"/>
    </source>
</evidence>
<accession>A0A5A7PMT8</accession>
<name>A0A5A7PMT8_STRAF</name>
<gene>
    <name evidence="2" type="ORF">STAS_10112</name>
</gene>
<feature type="transmembrane region" description="Helical" evidence="1">
    <location>
        <begin position="94"/>
        <end position="115"/>
    </location>
</feature>
<sequence length="163" mass="18041">MSSLSQEIPSSAMRSETQTRLGEEGVLVNRGAGLGIEELDSANLACRLVHFFLGWWVTGLGREVIASGGVESEKSMGCSLETVFGFWKSRIIDLLEALVLSGWVLTMICCGWVVFSLLRTQLWAWGCSRRAVGLRYADVKTCEKEAERLRGFLICSAIEVFQI</sequence>
<organism evidence="2 3">
    <name type="scientific">Striga asiatica</name>
    <name type="common">Asiatic witchweed</name>
    <name type="synonym">Buchnera asiatica</name>
    <dbReference type="NCBI Taxonomy" id="4170"/>
    <lineage>
        <taxon>Eukaryota</taxon>
        <taxon>Viridiplantae</taxon>
        <taxon>Streptophyta</taxon>
        <taxon>Embryophyta</taxon>
        <taxon>Tracheophyta</taxon>
        <taxon>Spermatophyta</taxon>
        <taxon>Magnoliopsida</taxon>
        <taxon>eudicotyledons</taxon>
        <taxon>Gunneridae</taxon>
        <taxon>Pentapetalae</taxon>
        <taxon>asterids</taxon>
        <taxon>lamiids</taxon>
        <taxon>Lamiales</taxon>
        <taxon>Orobanchaceae</taxon>
        <taxon>Buchnereae</taxon>
        <taxon>Striga</taxon>
    </lineage>
</organism>
<evidence type="ECO:0000313" key="2">
    <source>
        <dbReference type="EMBL" id="GER33938.1"/>
    </source>
</evidence>
<evidence type="ECO:0000256" key="1">
    <source>
        <dbReference type="SAM" id="Phobius"/>
    </source>
</evidence>
<keyword evidence="1" id="KW-0472">Membrane</keyword>